<dbReference type="Pfam" id="PF02581">
    <property type="entry name" value="TMP-TENI"/>
    <property type="match status" value="1"/>
</dbReference>
<keyword evidence="2" id="KW-0784">Thiamine biosynthesis</keyword>
<feature type="domain" description="Thiamine phosphate synthase/TenI" evidence="3">
    <location>
        <begin position="25"/>
        <end position="203"/>
    </location>
</feature>
<proteinExistence type="predicted"/>
<reference evidence="4" key="2">
    <citation type="submission" date="2019-06" db="EMBL/GenBank/DDBJ databases">
        <title>Genomics analysis of Aphanomyces spp. identifies a new class of oomycete effector associated with host adaptation.</title>
        <authorList>
            <person name="Gaulin E."/>
        </authorList>
    </citation>
    <scope>NUCLEOTIDE SEQUENCE</scope>
    <source>
        <strain evidence="4">CBS 578.67</strain>
    </source>
</reference>
<dbReference type="InterPro" id="IPR022998">
    <property type="entry name" value="ThiamineP_synth_TenI"/>
</dbReference>
<reference evidence="5 6" key="1">
    <citation type="submission" date="2019-03" db="EMBL/GenBank/DDBJ databases">
        <authorList>
            <person name="Gaulin E."/>
            <person name="Dumas B."/>
        </authorList>
    </citation>
    <scope>NUCLEOTIDE SEQUENCE [LARGE SCALE GENOMIC DNA]</scope>
    <source>
        <strain evidence="5">CBS 568.67</strain>
    </source>
</reference>
<dbReference type="Gene3D" id="3.20.20.70">
    <property type="entry name" value="Aldolase class I"/>
    <property type="match status" value="1"/>
</dbReference>
<evidence type="ECO:0000259" key="3">
    <source>
        <dbReference type="Pfam" id="PF02581"/>
    </source>
</evidence>
<dbReference type="PANTHER" id="PTHR20857">
    <property type="entry name" value="THIAMINE-PHOSPHATE PYROPHOSPHORYLASE"/>
    <property type="match status" value="1"/>
</dbReference>
<dbReference type="Proteomes" id="UP000332933">
    <property type="component" value="Unassembled WGS sequence"/>
</dbReference>
<dbReference type="InterPro" id="IPR013785">
    <property type="entry name" value="Aldolase_TIM"/>
</dbReference>
<dbReference type="EMBL" id="VJMH01007489">
    <property type="protein sequence ID" value="KAF0682745.1"/>
    <property type="molecule type" value="Genomic_DNA"/>
</dbReference>
<dbReference type="EMBL" id="CAADRA010007515">
    <property type="protein sequence ID" value="VFU01777.1"/>
    <property type="molecule type" value="Genomic_DNA"/>
</dbReference>
<dbReference type="OrthoDB" id="4994at2759"/>
<gene>
    <name evidence="5" type="primary">Aste57867_25148</name>
    <name evidence="4" type="ORF">As57867_025070</name>
    <name evidence="5" type="ORF">ASTE57867_25148</name>
</gene>
<evidence type="ECO:0000256" key="1">
    <source>
        <dbReference type="ARBA" id="ARBA00004948"/>
    </source>
</evidence>
<keyword evidence="6" id="KW-1185">Reference proteome</keyword>
<dbReference type="GO" id="GO:0004789">
    <property type="term" value="F:thiamine-phosphate diphosphorylase activity"/>
    <property type="evidence" value="ECO:0007669"/>
    <property type="project" value="TreeGrafter"/>
</dbReference>
<dbReference type="InterPro" id="IPR036206">
    <property type="entry name" value="ThiamineP_synth_sf"/>
</dbReference>
<dbReference type="PANTHER" id="PTHR20857:SF23">
    <property type="entry name" value="THIAMINE BIOSYNTHETIC BIFUNCTIONAL ENZYME"/>
    <property type="match status" value="1"/>
</dbReference>
<evidence type="ECO:0000256" key="2">
    <source>
        <dbReference type="ARBA" id="ARBA00022977"/>
    </source>
</evidence>
<dbReference type="GO" id="GO:0005737">
    <property type="term" value="C:cytoplasm"/>
    <property type="evidence" value="ECO:0007669"/>
    <property type="project" value="TreeGrafter"/>
</dbReference>
<dbReference type="CDD" id="cd00564">
    <property type="entry name" value="TMP_TenI"/>
    <property type="match status" value="1"/>
</dbReference>
<organism evidence="5 6">
    <name type="scientific">Aphanomyces stellatus</name>
    <dbReference type="NCBI Taxonomy" id="120398"/>
    <lineage>
        <taxon>Eukaryota</taxon>
        <taxon>Sar</taxon>
        <taxon>Stramenopiles</taxon>
        <taxon>Oomycota</taxon>
        <taxon>Saprolegniomycetes</taxon>
        <taxon>Saprolegniales</taxon>
        <taxon>Verrucalvaceae</taxon>
        <taxon>Aphanomyces</taxon>
    </lineage>
</organism>
<evidence type="ECO:0000313" key="5">
    <source>
        <dbReference type="EMBL" id="VFU01777.1"/>
    </source>
</evidence>
<sequence length="230" mass="24557">MQTGRRAARPWLVLVVSPCDILRGTTLKEALSSHAIDLVQLRHNPTTPFSNDNFVEAMAALSALGPTMGDRPPHYVVNAPSGLVHPDDSPATHLDGWHYPERHLDNLLQPTARQSGSIFGVSVHSVAAANKAVAAGASYVQVGTMFPTASHPEKSVIEGPGLVREVRRMHPSVRLIGIGGITEGNCVEVLQAGADGVAVIRAILDSTEPARAAQQLRTALDAFHNSEHER</sequence>
<name>A0A485LSF5_9STRA</name>
<accession>A0A485LSF5</accession>
<comment type="pathway">
    <text evidence="1">Cofactor biosynthesis; thiamine diphosphate biosynthesis.</text>
</comment>
<evidence type="ECO:0000313" key="6">
    <source>
        <dbReference type="Proteomes" id="UP000332933"/>
    </source>
</evidence>
<evidence type="ECO:0000313" key="4">
    <source>
        <dbReference type="EMBL" id="KAF0682745.1"/>
    </source>
</evidence>
<dbReference type="GO" id="GO:0009228">
    <property type="term" value="P:thiamine biosynthetic process"/>
    <property type="evidence" value="ECO:0007669"/>
    <property type="project" value="UniProtKB-KW"/>
</dbReference>
<dbReference type="SUPFAM" id="SSF51391">
    <property type="entry name" value="Thiamin phosphate synthase"/>
    <property type="match status" value="1"/>
</dbReference>
<dbReference type="AlphaFoldDB" id="A0A485LSF5"/>
<protein>
    <submittedName>
        <fullName evidence="5">Aste57867_25148 protein</fullName>
    </submittedName>
</protein>